<proteinExistence type="predicted"/>
<feature type="region of interest" description="Disordered" evidence="1">
    <location>
        <begin position="1"/>
        <end position="136"/>
    </location>
</feature>
<dbReference type="AlphaFoldDB" id="A0AAV3Z242"/>
<name>A0AAV3Z242_9GAST</name>
<evidence type="ECO:0000313" key="2">
    <source>
        <dbReference type="EMBL" id="GFN89266.1"/>
    </source>
</evidence>
<comment type="caution">
    <text evidence="2">The sequence shown here is derived from an EMBL/GenBank/DDBJ whole genome shotgun (WGS) entry which is preliminary data.</text>
</comment>
<feature type="compositionally biased region" description="Polar residues" evidence="1">
    <location>
        <begin position="17"/>
        <end position="32"/>
    </location>
</feature>
<feature type="compositionally biased region" description="Low complexity" evidence="1">
    <location>
        <begin position="55"/>
        <end position="66"/>
    </location>
</feature>
<evidence type="ECO:0000256" key="1">
    <source>
        <dbReference type="SAM" id="MobiDB-lite"/>
    </source>
</evidence>
<gene>
    <name evidence="2" type="ORF">PoB_001577200</name>
</gene>
<evidence type="ECO:0000313" key="3">
    <source>
        <dbReference type="Proteomes" id="UP000735302"/>
    </source>
</evidence>
<feature type="compositionally biased region" description="Basic residues" evidence="1">
    <location>
        <begin position="85"/>
        <end position="95"/>
    </location>
</feature>
<organism evidence="2 3">
    <name type="scientific">Plakobranchus ocellatus</name>
    <dbReference type="NCBI Taxonomy" id="259542"/>
    <lineage>
        <taxon>Eukaryota</taxon>
        <taxon>Metazoa</taxon>
        <taxon>Spiralia</taxon>
        <taxon>Lophotrochozoa</taxon>
        <taxon>Mollusca</taxon>
        <taxon>Gastropoda</taxon>
        <taxon>Heterobranchia</taxon>
        <taxon>Euthyneura</taxon>
        <taxon>Panpulmonata</taxon>
        <taxon>Sacoglossa</taxon>
        <taxon>Placobranchoidea</taxon>
        <taxon>Plakobranchidae</taxon>
        <taxon>Plakobranchus</taxon>
    </lineage>
</organism>
<feature type="compositionally biased region" description="Basic and acidic residues" evidence="1">
    <location>
        <begin position="114"/>
        <end position="133"/>
    </location>
</feature>
<feature type="compositionally biased region" description="Polar residues" evidence="1">
    <location>
        <begin position="67"/>
        <end position="84"/>
    </location>
</feature>
<protein>
    <submittedName>
        <fullName evidence="2">Uncharacterized protein</fullName>
    </submittedName>
</protein>
<sequence>MRAWKVRFNKATDRGQDSTATGGHAVTFNQMSDVRGGGSSSRSGRRTPMLINLTSVNSPGCSSVSSQDAAQSRGETSLAPNTKTKPLRPKCKSYRLTKCSKGAGSGKGSNIEQGEEKRSSGESRRPESGDIHLPHNSATAKWDSVCMSNGDSVLDPIPEESLCEEEDLENDLYSESGSYETDEYGRRIRYFPPDVPVWEAERRAGARIVQFENPVYCGEEEIGHRRTFGCLDLCGFRFGEDVPIQAQDAVSLNYQWSDDSPAASSSSTSSLNEESAATAYPGCSNASSVRHKKCNEDGTNVIGSHVDPNTHDLNVARAAADSVNRLIRSIEQVAASKDIPPGYLSQARGTTSFDEDGVGIVDPVATLVELGFDRRRRLGRCPCHTPDSGIELLDTIFEEGGVAEDWSAKVDNHQEQEEGDSEDDWLVISPEGEVDTYREPASGLLPYNVWSIIVLHRSSCMNSKTVGSGCFAPILNKVIFGLKALIKWTRTQTCDRKIPADLTAGRLAVAPPY</sequence>
<dbReference type="Proteomes" id="UP000735302">
    <property type="component" value="Unassembled WGS sequence"/>
</dbReference>
<accession>A0AAV3Z242</accession>
<dbReference type="EMBL" id="BLXT01001916">
    <property type="protein sequence ID" value="GFN89266.1"/>
    <property type="molecule type" value="Genomic_DNA"/>
</dbReference>
<reference evidence="2 3" key="1">
    <citation type="journal article" date="2021" name="Elife">
        <title>Chloroplast acquisition without the gene transfer in kleptoplastic sea slugs, Plakobranchus ocellatus.</title>
        <authorList>
            <person name="Maeda T."/>
            <person name="Takahashi S."/>
            <person name="Yoshida T."/>
            <person name="Shimamura S."/>
            <person name="Takaki Y."/>
            <person name="Nagai Y."/>
            <person name="Toyoda A."/>
            <person name="Suzuki Y."/>
            <person name="Arimoto A."/>
            <person name="Ishii H."/>
            <person name="Satoh N."/>
            <person name="Nishiyama T."/>
            <person name="Hasebe M."/>
            <person name="Maruyama T."/>
            <person name="Minagawa J."/>
            <person name="Obokata J."/>
            <person name="Shigenobu S."/>
        </authorList>
    </citation>
    <scope>NUCLEOTIDE SEQUENCE [LARGE SCALE GENOMIC DNA]</scope>
</reference>
<keyword evidence="3" id="KW-1185">Reference proteome</keyword>